<accession>A0A2M6UBF5</accession>
<feature type="region of interest" description="Disordered" evidence="1">
    <location>
        <begin position="1"/>
        <end position="73"/>
    </location>
</feature>
<feature type="compositionally biased region" description="Basic and acidic residues" evidence="1">
    <location>
        <begin position="48"/>
        <end position="73"/>
    </location>
</feature>
<feature type="compositionally biased region" description="Polar residues" evidence="1">
    <location>
        <begin position="21"/>
        <end position="40"/>
    </location>
</feature>
<dbReference type="AlphaFoldDB" id="A0A2M6UBF5"/>
<evidence type="ECO:0000256" key="1">
    <source>
        <dbReference type="SAM" id="MobiDB-lite"/>
    </source>
</evidence>
<evidence type="ECO:0000313" key="2">
    <source>
        <dbReference type="EMBL" id="PIT01858.1"/>
    </source>
</evidence>
<organism evidence="2 3">
    <name type="scientific">Bradyrhizobium nitroreducens</name>
    <dbReference type="NCBI Taxonomy" id="709803"/>
    <lineage>
        <taxon>Bacteria</taxon>
        <taxon>Pseudomonadati</taxon>
        <taxon>Pseudomonadota</taxon>
        <taxon>Alphaproteobacteria</taxon>
        <taxon>Hyphomicrobiales</taxon>
        <taxon>Nitrobacteraceae</taxon>
        <taxon>Bradyrhizobium</taxon>
    </lineage>
</organism>
<dbReference type="EMBL" id="LFJC01000003">
    <property type="protein sequence ID" value="PIT01858.1"/>
    <property type="molecule type" value="Genomic_DNA"/>
</dbReference>
<gene>
    <name evidence="2" type="ORF">TSA1_14545</name>
</gene>
<protein>
    <submittedName>
        <fullName evidence="2">Uncharacterized protein</fullName>
    </submittedName>
</protein>
<evidence type="ECO:0000313" key="3">
    <source>
        <dbReference type="Proteomes" id="UP000228930"/>
    </source>
</evidence>
<reference evidence="2 3" key="1">
    <citation type="submission" date="2015-06" db="EMBL/GenBank/DDBJ databases">
        <title>Comparative genome analysis of nirS-carrying Bradyrhizobium sp. strains.</title>
        <authorList>
            <person name="Ishii S."/>
            <person name="Jang J."/>
            <person name="Nishizawa T."/>
            <person name="Senoo K."/>
        </authorList>
    </citation>
    <scope>NUCLEOTIDE SEQUENCE [LARGE SCALE GENOMIC DNA]</scope>
    <source>
        <strain evidence="2 3">TSA1</strain>
    </source>
</reference>
<dbReference type="RefSeq" id="WP_100177041.1">
    <property type="nucleotide sequence ID" value="NZ_LFJC01000003.1"/>
</dbReference>
<feature type="compositionally biased region" description="Basic and acidic residues" evidence="1">
    <location>
        <begin position="1"/>
        <end position="11"/>
    </location>
</feature>
<sequence length="73" mass="7786">MQVPKREDACRRQLGQPAGAPSTTGAASRSNPSGSGTLSSGGEDDNGDASRDKMPERDRTVRPESQQHHPNEQ</sequence>
<comment type="caution">
    <text evidence="2">The sequence shown here is derived from an EMBL/GenBank/DDBJ whole genome shotgun (WGS) entry which is preliminary data.</text>
</comment>
<proteinExistence type="predicted"/>
<name>A0A2M6UBF5_9BRAD</name>
<dbReference type="Proteomes" id="UP000228930">
    <property type="component" value="Unassembled WGS sequence"/>
</dbReference>
<keyword evidence="3" id="KW-1185">Reference proteome</keyword>